<dbReference type="AlphaFoldDB" id="A0A252EE91"/>
<dbReference type="RefSeq" id="WP_086898861.1">
    <property type="nucleotide sequence ID" value="NZ_JOOZ01000178.1"/>
</dbReference>
<dbReference type="EMBL" id="JOOZ01000178">
    <property type="protein sequence ID" value="OUL64504.1"/>
    <property type="molecule type" value="Genomic_DNA"/>
</dbReference>
<proteinExistence type="predicted"/>
<evidence type="ECO:0000313" key="1">
    <source>
        <dbReference type="EMBL" id="OUL64504.1"/>
    </source>
</evidence>
<reference evidence="1 2" key="1">
    <citation type="submission" date="2014-06" db="EMBL/GenBank/DDBJ databases">
        <authorList>
            <person name="Ju J."/>
            <person name="Zhang J."/>
        </authorList>
    </citation>
    <scope>NUCLEOTIDE SEQUENCE [LARGE SCALE GENOMIC DNA]</scope>
    <source>
        <strain evidence="1">DmL_050</strain>
    </source>
</reference>
<evidence type="ECO:0000313" key="2">
    <source>
        <dbReference type="Proteomes" id="UP000195072"/>
    </source>
</evidence>
<dbReference type="Proteomes" id="UP000195072">
    <property type="component" value="Unassembled WGS sequence"/>
</dbReference>
<gene>
    <name evidence="1" type="ORF">HK16_04925</name>
</gene>
<comment type="caution">
    <text evidence="1">The sequence shown here is derived from an EMBL/GenBank/DDBJ whole genome shotgun (WGS) entry which is preliminary data.</text>
</comment>
<name>A0A252EE91_9PROT</name>
<organism evidence="1 2">
    <name type="scientific">Acetobacter senegalensis</name>
    <dbReference type="NCBI Taxonomy" id="446692"/>
    <lineage>
        <taxon>Bacteria</taxon>
        <taxon>Pseudomonadati</taxon>
        <taxon>Pseudomonadota</taxon>
        <taxon>Alphaproteobacteria</taxon>
        <taxon>Acetobacterales</taxon>
        <taxon>Acetobacteraceae</taxon>
        <taxon>Acetobacter</taxon>
    </lineage>
</organism>
<sequence length="99" mass="10664">MGEYNFTSGPWEVLVGDNYSIISKNYPKNYPNFFKTDDTGPDLAAVGNRSVDCGEANAYLIAAAPELYEVLSDALKQGLSIDVIKKARAALSKARGEAS</sequence>
<accession>A0A252EE91</accession>
<protein>
    <submittedName>
        <fullName evidence="1">Uncharacterized protein</fullName>
    </submittedName>
</protein>